<dbReference type="Proteomes" id="UP000019116">
    <property type="component" value="Chromosome 5D"/>
</dbReference>
<dbReference type="PANTHER" id="PTHR33165">
    <property type="entry name" value="F-BOX DOMAIN CONTAINING PROTEIN-LIKE-RELATED"/>
    <property type="match status" value="1"/>
</dbReference>
<dbReference type="Gramene" id="TraesWEE_scaffold_065714_01G000200.1">
    <property type="protein sequence ID" value="TraesWEE_scaffold_065714_01G000200.1"/>
    <property type="gene ID" value="TraesWEE_scaffold_065714_01G000200"/>
</dbReference>
<reference evidence="2" key="2">
    <citation type="submission" date="2018-10" db="UniProtKB">
        <authorList>
            <consortium name="EnsemblPlants"/>
        </authorList>
    </citation>
    <scope>IDENTIFICATION</scope>
</reference>
<evidence type="ECO:0000259" key="1">
    <source>
        <dbReference type="Pfam" id="PF03478"/>
    </source>
</evidence>
<protein>
    <recommendedName>
        <fullName evidence="1">KIB1-4 beta-propeller domain-containing protein</fullName>
    </recommendedName>
</protein>
<reference evidence="2" key="1">
    <citation type="submission" date="2018-08" db="EMBL/GenBank/DDBJ databases">
        <authorList>
            <person name="Rossello M."/>
        </authorList>
    </citation>
    <scope>NUCLEOTIDE SEQUENCE [LARGE SCALE GENOMIC DNA]</scope>
    <source>
        <strain evidence="2">cv. Chinese Spring</strain>
    </source>
</reference>
<dbReference type="OMA" id="CRWIVID"/>
<dbReference type="Gramene" id="TraesROB_scaffold_060452_01G000200.1">
    <property type="protein sequence ID" value="TraesROB_scaffold_060452_01G000200.1"/>
    <property type="gene ID" value="TraesROB_scaffold_060452_01G000200"/>
</dbReference>
<proteinExistence type="predicted"/>
<sequence length="437" mass="49032">MSNLSSIKPAMADWSSLPPELVRRIADRLLDTNDLDLYMCLRAVCPSWRSATDDPKNSSELRFRPCRWIVIDELFDVGSDSRLLVNTLSGRIVRLDLPLLRRYCFVATTHGGLFVLADKKPPHPAVVLNPFTGHMIRFKAPVPCYRGPAAAALSGLFALSLTSADLRSSPTLILVWDSGCGQYMAAPDTDDFCRDLDGEEIIEAMSSFFLMPFAIAGGIYAADGWQGRVAPLPVALAAKIFRVMRLLHIDPYRMYVDKVFMGFADRSWTGDANRFFLVESAGELLAIENVQPHLKIFRLDTDSDELEPVESIGSRAIFIGYRRCVSVSADKFPSVVSNCIYYIKCTDSSHDIYQYDLKTKKEERVCEAIDPLTPTIIMQPFLHPIRPTFAKPPFTILQLLSSYTVNARESQLEMETFVQDLLPGAFPDDGSYFDEHD</sequence>
<dbReference type="PANTHER" id="PTHR33165:SF84">
    <property type="entry name" value="DUF295 DOMAIN-CONTAINING PROTEIN"/>
    <property type="match status" value="1"/>
</dbReference>
<organism evidence="2">
    <name type="scientific">Triticum aestivum</name>
    <name type="common">Wheat</name>
    <dbReference type="NCBI Taxonomy" id="4565"/>
    <lineage>
        <taxon>Eukaryota</taxon>
        <taxon>Viridiplantae</taxon>
        <taxon>Streptophyta</taxon>
        <taxon>Embryophyta</taxon>
        <taxon>Tracheophyta</taxon>
        <taxon>Spermatophyta</taxon>
        <taxon>Magnoliopsida</taxon>
        <taxon>Liliopsida</taxon>
        <taxon>Poales</taxon>
        <taxon>Poaceae</taxon>
        <taxon>BOP clade</taxon>
        <taxon>Pooideae</taxon>
        <taxon>Triticodae</taxon>
        <taxon>Triticeae</taxon>
        <taxon>Triticinae</taxon>
        <taxon>Triticum</taxon>
    </lineage>
</organism>
<dbReference type="Gramene" id="TraesCLE_scaffold_063495_01G000200.1">
    <property type="protein sequence ID" value="TraesCLE_scaffold_063495_01G000200.1"/>
    <property type="gene ID" value="TraesCLE_scaffold_063495_01G000200"/>
</dbReference>
<dbReference type="Gramene" id="TraesJAG5D03G03039450.1">
    <property type="protein sequence ID" value="TraesJAG5D03G03039450.1.CDS1"/>
    <property type="gene ID" value="TraesJAG5D03G03039450"/>
</dbReference>
<dbReference type="Gene3D" id="1.20.1280.50">
    <property type="match status" value="1"/>
</dbReference>
<dbReference type="InterPro" id="IPR036047">
    <property type="entry name" value="F-box-like_dom_sf"/>
</dbReference>
<evidence type="ECO:0000313" key="3">
    <source>
        <dbReference type="Proteomes" id="UP000019116"/>
    </source>
</evidence>
<dbReference type="Gramene" id="TraesCAD_scaffold_065325_01G000200.1">
    <property type="protein sequence ID" value="TraesCAD_scaffold_065325_01G000200.1"/>
    <property type="gene ID" value="TraesCAD_scaffold_065325_01G000200"/>
</dbReference>
<dbReference type="Pfam" id="PF03478">
    <property type="entry name" value="Beta-prop_KIB1-4"/>
    <property type="match status" value="1"/>
</dbReference>
<feature type="domain" description="KIB1-4 beta-propeller" evidence="1">
    <location>
        <begin position="90"/>
        <end position="356"/>
    </location>
</feature>
<dbReference type="InterPro" id="IPR005174">
    <property type="entry name" value="KIB1-4_b-propeller"/>
</dbReference>
<accession>A0A3B6MKG6</accession>
<dbReference type="Gramene" id="TraesCS5D02G038100.1">
    <property type="protein sequence ID" value="TraesCS5D02G038100.1.cds1"/>
    <property type="gene ID" value="TraesCS5D02G038100"/>
</dbReference>
<evidence type="ECO:0000313" key="2">
    <source>
        <dbReference type="EnsemblPlants" id="TraesCS5D02G038100.1.cds1"/>
    </source>
</evidence>
<keyword evidence="3" id="KW-1185">Reference proteome</keyword>
<dbReference type="Gramene" id="TraesCS5D03G0097600.1">
    <property type="protein sequence ID" value="TraesCS5D03G0097600.1.CDS1"/>
    <property type="gene ID" value="TraesCS5D03G0097600"/>
</dbReference>
<name>A0A3B6MKG6_WHEAT</name>
<dbReference type="OrthoDB" id="688438at2759"/>
<dbReference type="Gramene" id="TraesPARA_EIv1.0_1770860.1">
    <property type="protein sequence ID" value="TraesPARA_EIv1.0_1770860.1.CDS1"/>
    <property type="gene ID" value="TraesPARA_EIv1.0_1770860"/>
</dbReference>
<dbReference type="Gramene" id="TraesRN5D0100104200.1">
    <property type="protein sequence ID" value="TraesRN5D0100104200.1"/>
    <property type="gene ID" value="TraesRN5D0100104200"/>
</dbReference>
<dbReference type="Gramene" id="TraesLDM5D03G03045220.1">
    <property type="protein sequence ID" value="TraesLDM5D03G03045220.1.CDS1"/>
    <property type="gene ID" value="TraesLDM5D03G03045220"/>
</dbReference>
<dbReference type="SUPFAM" id="SSF81383">
    <property type="entry name" value="F-box domain"/>
    <property type="match status" value="1"/>
</dbReference>
<dbReference type="EnsemblPlants" id="TraesCS5D02G038100.1">
    <property type="protein sequence ID" value="TraesCS5D02G038100.1.cds1"/>
    <property type="gene ID" value="TraesCS5D02G038100"/>
</dbReference>
<dbReference type="AlphaFoldDB" id="A0A3B6MKG6"/>